<proteinExistence type="predicted"/>
<dbReference type="RefSeq" id="WP_209008882.1">
    <property type="nucleotide sequence ID" value="NZ_BMXE01000002.1"/>
</dbReference>
<dbReference type="Proteomes" id="UP000637980">
    <property type="component" value="Unassembled WGS sequence"/>
</dbReference>
<organism evidence="1 2">
    <name type="scientific">Pseudovibrio japonicus</name>
    <dbReference type="NCBI Taxonomy" id="366534"/>
    <lineage>
        <taxon>Bacteria</taxon>
        <taxon>Pseudomonadati</taxon>
        <taxon>Pseudomonadota</taxon>
        <taxon>Alphaproteobacteria</taxon>
        <taxon>Hyphomicrobiales</taxon>
        <taxon>Stappiaceae</taxon>
        <taxon>Pseudovibrio</taxon>
    </lineage>
</organism>
<sequence>MKPASDLGTGKSKDKQEEFLSQIIAKLNELFDTDDRLNYAHTVTDKVRENTRVMK</sequence>
<name>A0ABQ3E3D7_9HYPH</name>
<reference evidence="2" key="1">
    <citation type="journal article" date="2019" name="Int. J. Syst. Evol. Microbiol.">
        <title>The Global Catalogue of Microorganisms (GCM) 10K type strain sequencing project: providing services to taxonomists for standard genome sequencing and annotation.</title>
        <authorList>
            <consortium name="The Broad Institute Genomics Platform"/>
            <consortium name="The Broad Institute Genome Sequencing Center for Infectious Disease"/>
            <person name="Wu L."/>
            <person name="Ma J."/>
        </authorList>
    </citation>
    <scope>NUCLEOTIDE SEQUENCE [LARGE SCALE GENOMIC DNA]</scope>
    <source>
        <strain evidence="2">KCTC 12861</strain>
    </source>
</reference>
<evidence type="ECO:0000313" key="2">
    <source>
        <dbReference type="Proteomes" id="UP000637980"/>
    </source>
</evidence>
<gene>
    <name evidence="1" type="ORF">GCM10007094_10710</name>
</gene>
<dbReference type="EMBL" id="BMXE01000002">
    <property type="protein sequence ID" value="GHB24520.1"/>
    <property type="molecule type" value="Genomic_DNA"/>
</dbReference>
<protein>
    <submittedName>
        <fullName evidence="1">Uncharacterized protein</fullName>
    </submittedName>
</protein>
<evidence type="ECO:0000313" key="1">
    <source>
        <dbReference type="EMBL" id="GHB24520.1"/>
    </source>
</evidence>
<accession>A0ABQ3E3D7</accession>
<keyword evidence="2" id="KW-1185">Reference proteome</keyword>
<comment type="caution">
    <text evidence="1">The sequence shown here is derived from an EMBL/GenBank/DDBJ whole genome shotgun (WGS) entry which is preliminary data.</text>
</comment>